<reference evidence="1" key="1">
    <citation type="submission" date="2021-08" db="EMBL/GenBank/DDBJ databases">
        <title>The first chromosome-level gecko genome reveals the dynamic sex chromosomes of Neotropical dwarf geckos (Sphaerodactylidae: Sphaerodactylus).</title>
        <authorList>
            <person name="Pinto B.J."/>
            <person name="Keating S.E."/>
            <person name="Gamble T."/>
        </authorList>
    </citation>
    <scope>NUCLEOTIDE SEQUENCE</scope>
    <source>
        <strain evidence="1">TG3544</strain>
    </source>
</reference>
<dbReference type="Proteomes" id="UP000827872">
    <property type="component" value="Linkage Group LG07"/>
</dbReference>
<accession>A0ACB8ES36</accession>
<keyword evidence="2" id="KW-1185">Reference proteome</keyword>
<sequence>MQLKHGREGLEEVQYKQFTAWLWVRDMLTDVIKGASKDSPVVKGNCLLALTGLAVAVAKHEKGLSSDTEEGLDIEPDFLLTKHWISMIIDTLLSIVDCHYHPKGRIFPWFHQKLGLGVDGEPSSIYES</sequence>
<evidence type="ECO:0000313" key="2">
    <source>
        <dbReference type="Proteomes" id="UP000827872"/>
    </source>
</evidence>
<protein>
    <submittedName>
        <fullName evidence="1">Uncharacterized protein</fullName>
    </submittedName>
</protein>
<evidence type="ECO:0000313" key="1">
    <source>
        <dbReference type="EMBL" id="KAH7995304.1"/>
    </source>
</evidence>
<gene>
    <name evidence="1" type="ORF">K3G42_024280</name>
</gene>
<dbReference type="EMBL" id="CM037620">
    <property type="protein sequence ID" value="KAH7995304.1"/>
    <property type="molecule type" value="Genomic_DNA"/>
</dbReference>
<organism evidence="1 2">
    <name type="scientific">Sphaerodactylus townsendi</name>
    <dbReference type="NCBI Taxonomy" id="933632"/>
    <lineage>
        <taxon>Eukaryota</taxon>
        <taxon>Metazoa</taxon>
        <taxon>Chordata</taxon>
        <taxon>Craniata</taxon>
        <taxon>Vertebrata</taxon>
        <taxon>Euteleostomi</taxon>
        <taxon>Lepidosauria</taxon>
        <taxon>Squamata</taxon>
        <taxon>Bifurcata</taxon>
        <taxon>Gekkota</taxon>
        <taxon>Sphaerodactylidae</taxon>
        <taxon>Sphaerodactylus</taxon>
    </lineage>
</organism>
<comment type="caution">
    <text evidence="1">The sequence shown here is derived from an EMBL/GenBank/DDBJ whole genome shotgun (WGS) entry which is preliminary data.</text>
</comment>
<proteinExistence type="predicted"/>
<name>A0ACB8ES36_9SAUR</name>